<evidence type="ECO:0000313" key="3">
    <source>
        <dbReference type="Proteomes" id="UP000250235"/>
    </source>
</evidence>
<keyword evidence="3" id="KW-1185">Reference proteome</keyword>
<protein>
    <submittedName>
        <fullName evidence="2">Uncharacterized protein</fullName>
    </submittedName>
</protein>
<feature type="transmembrane region" description="Helical" evidence="1">
    <location>
        <begin position="122"/>
        <end position="141"/>
    </location>
</feature>
<evidence type="ECO:0000313" key="2">
    <source>
        <dbReference type="EMBL" id="KZV35913.1"/>
    </source>
</evidence>
<organism evidence="2 3">
    <name type="scientific">Dorcoceras hygrometricum</name>
    <dbReference type="NCBI Taxonomy" id="472368"/>
    <lineage>
        <taxon>Eukaryota</taxon>
        <taxon>Viridiplantae</taxon>
        <taxon>Streptophyta</taxon>
        <taxon>Embryophyta</taxon>
        <taxon>Tracheophyta</taxon>
        <taxon>Spermatophyta</taxon>
        <taxon>Magnoliopsida</taxon>
        <taxon>eudicotyledons</taxon>
        <taxon>Gunneridae</taxon>
        <taxon>Pentapetalae</taxon>
        <taxon>asterids</taxon>
        <taxon>lamiids</taxon>
        <taxon>Lamiales</taxon>
        <taxon>Gesneriaceae</taxon>
        <taxon>Didymocarpoideae</taxon>
        <taxon>Trichosporeae</taxon>
        <taxon>Loxocarpinae</taxon>
        <taxon>Dorcoceras</taxon>
    </lineage>
</organism>
<gene>
    <name evidence="2" type="ORF">F511_33708</name>
</gene>
<name>A0A2Z7BMR9_9LAMI</name>
<dbReference type="EMBL" id="KV003989">
    <property type="protein sequence ID" value="KZV35913.1"/>
    <property type="molecule type" value="Genomic_DNA"/>
</dbReference>
<dbReference type="AlphaFoldDB" id="A0A2Z7BMR9"/>
<evidence type="ECO:0000256" key="1">
    <source>
        <dbReference type="SAM" id="Phobius"/>
    </source>
</evidence>
<proteinExistence type="predicted"/>
<keyword evidence="1" id="KW-0472">Membrane</keyword>
<reference evidence="2 3" key="1">
    <citation type="journal article" date="2015" name="Proc. Natl. Acad. Sci. U.S.A.">
        <title>The resurrection genome of Boea hygrometrica: A blueprint for survival of dehydration.</title>
        <authorList>
            <person name="Xiao L."/>
            <person name="Yang G."/>
            <person name="Zhang L."/>
            <person name="Yang X."/>
            <person name="Zhao S."/>
            <person name="Ji Z."/>
            <person name="Zhou Q."/>
            <person name="Hu M."/>
            <person name="Wang Y."/>
            <person name="Chen M."/>
            <person name="Xu Y."/>
            <person name="Jin H."/>
            <person name="Xiao X."/>
            <person name="Hu G."/>
            <person name="Bao F."/>
            <person name="Hu Y."/>
            <person name="Wan P."/>
            <person name="Li L."/>
            <person name="Deng X."/>
            <person name="Kuang T."/>
            <person name="Xiang C."/>
            <person name="Zhu J.K."/>
            <person name="Oliver M.J."/>
            <person name="He Y."/>
        </authorList>
    </citation>
    <scope>NUCLEOTIDE SEQUENCE [LARGE SCALE GENOMIC DNA]</scope>
    <source>
        <strain evidence="3">cv. XS01</strain>
    </source>
</reference>
<dbReference type="Proteomes" id="UP000250235">
    <property type="component" value="Unassembled WGS sequence"/>
</dbReference>
<keyword evidence="1" id="KW-1133">Transmembrane helix</keyword>
<sequence length="142" mass="16099">MWISAGERYRISNGVVLRNQSIVILPADSRYVDVSITVERCVDDVDFTVKELLPAMMTSVERRRLRRRFELCCKAFAIVAAGSSSLADQFWSREVPLETSFQTRHFLTGIVAGYGRRRKREVVECALFVVLPVALFSRAGIP</sequence>
<accession>A0A2Z7BMR9</accession>
<keyword evidence="1" id="KW-0812">Transmembrane</keyword>